<reference evidence="1" key="1">
    <citation type="submission" date="2020-02" db="EMBL/GenBank/DDBJ databases">
        <authorList>
            <person name="Scholz U."/>
            <person name="Mascher M."/>
            <person name="Fiebig A."/>
        </authorList>
    </citation>
    <scope>NUCLEOTIDE SEQUENCE</scope>
</reference>
<protein>
    <submittedName>
        <fullName evidence="1">Uncharacterized protein</fullName>
    </submittedName>
</protein>
<dbReference type="OrthoDB" id="800482at2759"/>
<keyword evidence="2" id="KW-1185">Reference proteome</keyword>
<organism evidence="1 2">
    <name type="scientific">Spirodela intermedia</name>
    <name type="common">Intermediate duckweed</name>
    <dbReference type="NCBI Taxonomy" id="51605"/>
    <lineage>
        <taxon>Eukaryota</taxon>
        <taxon>Viridiplantae</taxon>
        <taxon>Streptophyta</taxon>
        <taxon>Embryophyta</taxon>
        <taxon>Tracheophyta</taxon>
        <taxon>Spermatophyta</taxon>
        <taxon>Magnoliopsida</taxon>
        <taxon>Liliopsida</taxon>
        <taxon>Araceae</taxon>
        <taxon>Lemnoideae</taxon>
        <taxon>Spirodela</taxon>
    </lineage>
</organism>
<accession>A0A7I8LL23</accession>
<proteinExistence type="predicted"/>
<dbReference type="AlphaFoldDB" id="A0A7I8LL23"/>
<sequence length="87" mass="9664">MGCRQDCNGNKSTSKYPRPVSKFQQDDICRAYPNITAFQSKMLLSWGAPLIPAGGSCCNRLKSLISLFLAGVDILTRLKDKRRENGL</sequence>
<dbReference type="Proteomes" id="UP000663760">
    <property type="component" value="Chromosome 17"/>
</dbReference>
<name>A0A7I8LL23_SPIIN</name>
<evidence type="ECO:0000313" key="1">
    <source>
        <dbReference type="EMBL" id="CAA7409964.1"/>
    </source>
</evidence>
<evidence type="ECO:0000313" key="2">
    <source>
        <dbReference type="Proteomes" id="UP000663760"/>
    </source>
</evidence>
<gene>
    <name evidence="1" type="ORF">SI8410_17020642</name>
</gene>
<dbReference type="EMBL" id="LR746280">
    <property type="protein sequence ID" value="CAA7409964.1"/>
    <property type="molecule type" value="Genomic_DNA"/>
</dbReference>